<dbReference type="RefSeq" id="WP_243363039.1">
    <property type="nucleotide sequence ID" value="NZ_JALGBH010000002.1"/>
</dbReference>
<name>A0ABS9ZZM3_9SPHI</name>
<evidence type="ECO:0000313" key="4">
    <source>
        <dbReference type="EMBL" id="MCJ0743747.1"/>
    </source>
</evidence>
<dbReference type="CDD" id="cd04301">
    <property type="entry name" value="NAT_SF"/>
    <property type="match status" value="1"/>
</dbReference>
<dbReference type="SUPFAM" id="SSF55729">
    <property type="entry name" value="Acyl-CoA N-acyltransferases (Nat)"/>
    <property type="match status" value="1"/>
</dbReference>
<evidence type="ECO:0000259" key="3">
    <source>
        <dbReference type="PROSITE" id="PS51186"/>
    </source>
</evidence>
<dbReference type="Proteomes" id="UP001165460">
    <property type="component" value="Unassembled WGS sequence"/>
</dbReference>
<gene>
    <name evidence="4" type="ORF">MMF97_13585</name>
</gene>
<keyword evidence="1" id="KW-0808">Transferase</keyword>
<dbReference type="EMBL" id="JALGBH010000002">
    <property type="protein sequence ID" value="MCJ0743747.1"/>
    <property type="molecule type" value="Genomic_DNA"/>
</dbReference>
<dbReference type="Gene3D" id="3.40.630.30">
    <property type="match status" value="1"/>
</dbReference>
<proteinExistence type="predicted"/>
<feature type="domain" description="N-acetyltransferase" evidence="3">
    <location>
        <begin position="1"/>
        <end position="159"/>
    </location>
</feature>
<protein>
    <submittedName>
        <fullName evidence="4">GNAT family N-acetyltransferase</fullName>
    </submittedName>
</protein>
<sequence length="159" mass="17698">MLYREVQTKDNSALAEIIRGVFTEHQAPTQGTVYTDPTTDALYELFRAEKSILWVAEDEGAKILGCCGIFPTPGLDEDCAELVKFYLHKDARGKGVGRALMEKCVASAKNLGFKKLYLESLPEFATAVNIYEKQGFKQLDQPMGQSGHDGCNIWMLKTL</sequence>
<reference evidence="4" key="1">
    <citation type="submission" date="2022-03" db="EMBL/GenBank/DDBJ databases">
        <authorList>
            <person name="Woo C.Y."/>
        </authorList>
    </citation>
    <scope>NUCLEOTIDE SEQUENCE</scope>
    <source>
        <strain evidence="4">CYS-01</strain>
    </source>
</reference>
<dbReference type="InterPro" id="IPR016181">
    <property type="entry name" value="Acyl_CoA_acyltransferase"/>
</dbReference>
<comment type="caution">
    <text evidence="4">The sequence shown here is derived from an EMBL/GenBank/DDBJ whole genome shotgun (WGS) entry which is preliminary data.</text>
</comment>
<dbReference type="PROSITE" id="PS51186">
    <property type="entry name" value="GNAT"/>
    <property type="match status" value="1"/>
</dbReference>
<evidence type="ECO:0000313" key="5">
    <source>
        <dbReference type="Proteomes" id="UP001165460"/>
    </source>
</evidence>
<dbReference type="PANTHER" id="PTHR43877">
    <property type="entry name" value="AMINOALKYLPHOSPHONATE N-ACETYLTRANSFERASE-RELATED-RELATED"/>
    <property type="match status" value="1"/>
</dbReference>
<dbReference type="InterPro" id="IPR050832">
    <property type="entry name" value="Bact_Acetyltransf"/>
</dbReference>
<keyword evidence="5" id="KW-1185">Reference proteome</keyword>
<organism evidence="4 5">
    <name type="scientific">Pedobacter montanisoli</name>
    <dbReference type="NCBI Taxonomy" id="2923277"/>
    <lineage>
        <taxon>Bacteria</taxon>
        <taxon>Pseudomonadati</taxon>
        <taxon>Bacteroidota</taxon>
        <taxon>Sphingobacteriia</taxon>
        <taxon>Sphingobacteriales</taxon>
        <taxon>Sphingobacteriaceae</taxon>
        <taxon>Pedobacter</taxon>
    </lineage>
</organism>
<accession>A0ABS9ZZM3</accession>
<evidence type="ECO:0000256" key="1">
    <source>
        <dbReference type="ARBA" id="ARBA00022679"/>
    </source>
</evidence>
<dbReference type="InterPro" id="IPR000182">
    <property type="entry name" value="GNAT_dom"/>
</dbReference>
<evidence type="ECO:0000256" key="2">
    <source>
        <dbReference type="ARBA" id="ARBA00023315"/>
    </source>
</evidence>
<keyword evidence="2" id="KW-0012">Acyltransferase</keyword>
<dbReference type="Pfam" id="PF00583">
    <property type="entry name" value="Acetyltransf_1"/>
    <property type="match status" value="1"/>
</dbReference>